<feature type="transmembrane region" description="Helical" evidence="1">
    <location>
        <begin position="123"/>
        <end position="142"/>
    </location>
</feature>
<protein>
    <recommendedName>
        <fullName evidence="4">DUF2269 family protein</fullName>
    </recommendedName>
</protein>
<comment type="caution">
    <text evidence="2">The sequence shown here is derived from an EMBL/GenBank/DDBJ whole genome shotgun (WGS) entry which is preliminary data.</text>
</comment>
<feature type="transmembrane region" description="Helical" evidence="1">
    <location>
        <begin position="6"/>
        <end position="30"/>
    </location>
</feature>
<feature type="transmembrane region" description="Helical" evidence="1">
    <location>
        <begin position="42"/>
        <end position="65"/>
    </location>
</feature>
<sequence>MLYPILLGVHGYGMCLALLLLVASELLLIVARRGQATPARAALHLGRYAGIVVPVGVLAGIALFFAGGWPLTAWLVASLVLVALLIVVERRFVSPWRARSRPLLEGTASSDDVRVLVRDTRALLGRAAMMGLFGLVVLLMIVKPRLGF</sequence>
<evidence type="ECO:0000313" key="3">
    <source>
        <dbReference type="Proteomes" id="UP000673447"/>
    </source>
</evidence>
<evidence type="ECO:0000313" key="2">
    <source>
        <dbReference type="EMBL" id="MBP3983359.1"/>
    </source>
</evidence>
<dbReference type="AlphaFoldDB" id="A0A940X271"/>
<gene>
    <name evidence="2" type="ORF">J5837_02895</name>
</gene>
<reference evidence="2" key="2">
    <citation type="submission" date="2021-03" db="EMBL/GenBank/DDBJ databases">
        <authorList>
            <person name="Cao W."/>
        </authorList>
    </citation>
    <scope>NUCLEOTIDE SEQUENCE</scope>
    <source>
        <strain evidence="2">110414</strain>
    </source>
</reference>
<feature type="transmembrane region" description="Helical" evidence="1">
    <location>
        <begin position="71"/>
        <end position="88"/>
    </location>
</feature>
<evidence type="ECO:0008006" key="4">
    <source>
        <dbReference type="Google" id="ProtNLM"/>
    </source>
</evidence>
<proteinExistence type="predicted"/>
<dbReference type="EMBL" id="JAGKTC010000001">
    <property type="protein sequence ID" value="MBP3983359.1"/>
    <property type="molecule type" value="Genomic_DNA"/>
</dbReference>
<dbReference type="RefSeq" id="WP_210535212.1">
    <property type="nucleotide sequence ID" value="NZ_JAGKTC010000001.1"/>
</dbReference>
<organism evidence="2 3">
    <name type="scientific">Pseudoxanthomonas helianthi</name>
    <dbReference type="NCBI Taxonomy" id="1453541"/>
    <lineage>
        <taxon>Bacteria</taxon>
        <taxon>Pseudomonadati</taxon>
        <taxon>Pseudomonadota</taxon>
        <taxon>Gammaproteobacteria</taxon>
        <taxon>Lysobacterales</taxon>
        <taxon>Lysobacteraceae</taxon>
        <taxon>Pseudoxanthomonas</taxon>
    </lineage>
</organism>
<keyword evidence="1" id="KW-0472">Membrane</keyword>
<reference evidence="2" key="1">
    <citation type="journal article" date="2016" name="Int. J. Syst. Evol. Microbiol.">
        <title>Pseudoxanthomonas helianthi sp. nov., isolated from roots of Jerusalem artichoke (Helianthus tuberosus).</title>
        <authorList>
            <person name="Kittiwongwattana C."/>
            <person name="Thawai C."/>
        </authorList>
    </citation>
    <scope>NUCLEOTIDE SEQUENCE</scope>
    <source>
        <strain evidence="2">110414</strain>
    </source>
</reference>
<keyword evidence="3" id="KW-1185">Reference proteome</keyword>
<name>A0A940X271_9GAMM</name>
<keyword evidence="1" id="KW-0812">Transmembrane</keyword>
<accession>A0A940X271</accession>
<evidence type="ECO:0000256" key="1">
    <source>
        <dbReference type="SAM" id="Phobius"/>
    </source>
</evidence>
<keyword evidence="1" id="KW-1133">Transmembrane helix</keyword>
<dbReference type="Proteomes" id="UP000673447">
    <property type="component" value="Unassembled WGS sequence"/>
</dbReference>